<proteinExistence type="predicted"/>
<comment type="caution">
    <text evidence="1">The sequence shown here is derived from an EMBL/GenBank/DDBJ whole genome shotgun (WGS) entry which is preliminary data.</text>
</comment>
<dbReference type="EMBL" id="JARQZJ010000012">
    <property type="protein sequence ID" value="KAK9872625.1"/>
    <property type="molecule type" value="Genomic_DNA"/>
</dbReference>
<accession>A0AAW1TVI7</accession>
<reference evidence="1 2" key="1">
    <citation type="submission" date="2023-03" db="EMBL/GenBank/DDBJ databases">
        <title>Genome insight into feeding habits of ladybird beetles.</title>
        <authorList>
            <person name="Li H.-S."/>
            <person name="Huang Y.-H."/>
            <person name="Pang H."/>
        </authorList>
    </citation>
    <scope>NUCLEOTIDE SEQUENCE [LARGE SCALE GENOMIC DNA]</scope>
    <source>
        <strain evidence="1">SYSU_2023b</strain>
        <tissue evidence="1">Whole body</tissue>
    </source>
</reference>
<dbReference type="AlphaFoldDB" id="A0AAW1TVI7"/>
<organism evidence="1 2">
    <name type="scientific">Henosepilachna vigintioctopunctata</name>
    <dbReference type="NCBI Taxonomy" id="420089"/>
    <lineage>
        <taxon>Eukaryota</taxon>
        <taxon>Metazoa</taxon>
        <taxon>Ecdysozoa</taxon>
        <taxon>Arthropoda</taxon>
        <taxon>Hexapoda</taxon>
        <taxon>Insecta</taxon>
        <taxon>Pterygota</taxon>
        <taxon>Neoptera</taxon>
        <taxon>Endopterygota</taxon>
        <taxon>Coleoptera</taxon>
        <taxon>Polyphaga</taxon>
        <taxon>Cucujiformia</taxon>
        <taxon>Coccinelloidea</taxon>
        <taxon>Coccinellidae</taxon>
        <taxon>Epilachninae</taxon>
        <taxon>Epilachnini</taxon>
        <taxon>Henosepilachna</taxon>
    </lineage>
</organism>
<keyword evidence="2" id="KW-1185">Reference proteome</keyword>
<evidence type="ECO:0000313" key="1">
    <source>
        <dbReference type="EMBL" id="KAK9872625.1"/>
    </source>
</evidence>
<evidence type="ECO:0000313" key="2">
    <source>
        <dbReference type="Proteomes" id="UP001431783"/>
    </source>
</evidence>
<name>A0AAW1TVI7_9CUCU</name>
<dbReference type="Proteomes" id="UP001431783">
    <property type="component" value="Unassembled WGS sequence"/>
</dbReference>
<protein>
    <submittedName>
        <fullName evidence="1">Uncharacterized protein</fullName>
    </submittedName>
</protein>
<sequence length="143" mass="15885">TPISALSKTSNSITYSFVNSSFDGSLQESVVTRRSSKLTRPSIRESVYEISKLDAISQKCKNDKSVTNNRIRGWIQSPAVSKSPDTCLEKGDNDVFQSFHEKGPTDIKITEAVFFKYLDTPKETAKIEKNISASYEAGSDFTD</sequence>
<feature type="non-terminal residue" evidence="1">
    <location>
        <position position="1"/>
    </location>
</feature>
<gene>
    <name evidence="1" type="ORF">WA026_018758</name>
</gene>